<dbReference type="Proteomes" id="UP000886066">
    <property type="component" value="Unassembled WGS sequence"/>
</dbReference>
<feature type="non-terminal residue" evidence="2">
    <location>
        <position position="82"/>
    </location>
</feature>
<feature type="transmembrane region" description="Helical" evidence="1">
    <location>
        <begin position="6"/>
        <end position="28"/>
    </location>
</feature>
<reference evidence="2" key="1">
    <citation type="journal article" date="2020" name="mSystems">
        <title>Genome- and Community-Level Interaction Insights into Carbon Utilization and Element Cycling Functions of Hydrothermarchaeota in Hydrothermal Sediment.</title>
        <authorList>
            <person name="Zhou Z."/>
            <person name="Liu Y."/>
            <person name="Xu W."/>
            <person name="Pan J."/>
            <person name="Luo Z.H."/>
            <person name="Li M."/>
        </authorList>
    </citation>
    <scope>NUCLEOTIDE SEQUENCE [LARGE SCALE GENOMIC DNA]</scope>
    <source>
        <strain evidence="2">SpSt-1219</strain>
    </source>
</reference>
<evidence type="ECO:0000256" key="1">
    <source>
        <dbReference type="SAM" id="Phobius"/>
    </source>
</evidence>
<dbReference type="EMBL" id="DSDM01000098">
    <property type="protein sequence ID" value="HDQ88832.1"/>
    <property type="molecule type" value="Genomic_DNA"/>
</dbReference>
<protein>
    <submittedName>
        <fullName evidence="2">Uncharacterized protein</fullName>
    </submittedName>
</protein>
<dbReference type="AlphaFoldDB" id="A0A7C1HHQ0"/>
<accession>A0A7C1HHQ0</accession>
<keyword evidence="1" id="KW-1133">Transmembrane helix</keyword>
<sequence length="82" mass="9816">MNKVKRFQNILATLLLLIGAFYIGNYYGQKGYEIQIKKNAPLVKIQNRDQFADEVDFALFWQVWEQVRARHLERPFDPQKML</sequence>
<evidence type="ECO:0000313" key="2">
    <source>
        <dbReference type="EMBL" id="HDQ88832.1"/>
    </source>
</evidence>
<name>A0A7C1HHQ0_UNCKA</name>
<organism evidence="2">
    <name type="scientific">candidate division WWE3 bacterium</name>
    <dbReference type="NCBI Taxonomy" id="2053526"/>
    <lineage>
        <taxon>Bacteria</taxon>
        <taxon>Katanobacteria</taxon>
    </lineage>
</organism>
<gene>
    <name evidence="2" type="ORF">ENN92_01650</name>
</gene>
<keyword evidence="1" id="KW-0812">Transmembrane</keyword>
<proteinExistence type="predicted"/>
<keyword evidence="1" id="KW-0472">Membrane</keyword>
<comment type="caution">
    <text evidence="2">The sequence shown here is derived from an EMBL/GenBank/DDBJ whole genome shotgun (WGS) entry which is preliminary data.</text>
</comment>